<sequence length="344" mass="38805">MYRRQDADTSCLALPDDENGVRDVLHGLLRSTRPLQHLGLTDLEWESLLSQQNVSWLVDPVLRARYAVVSVWQAVELHVCYDAVQMLMMTCKDSGAVGGDTEAECSVCLVALRESEAVELPACAHAFHRRCISEWTSIEFLSRQSMTSGDRRFTLHLRCYVSVHISTGNGRPNLVLMYRRQDADTSCLALPDDEDGVRDVLHGLLRSTQPLQHLGLTDLEWESLLSQQNVSWLVDPVLRARYAVVSVWQAVELHMCYDAVQMLMMTCKESGAVGGDVEAECSVCLVALRESEAVELPACAHAFHRRCISEWFSHKSTCPLCRDDVAKYLEPELQRHFANFDYAM</sequence>
<organism evidence="2">
    <name type="scientific">Zea mays</name>
    <name type="common">Maize</name>
    <dbReference type="NCBI Taxonomy" id="4577"/>
    <lineage>
        <taxon>Eukaryota</taxon>
        <taxon>Viridiplantae</taxon>
        <taxon>Streptophyta</taxon>
        <taxon>Embryophyta</taxon>
        <taxon>Tracheophyta</taxon>
        <taxon>Spermatophyta</taxon>
        <taxon>Magnoliopsida</taxon>
        <taxon>Liliopsida</taxon>
        <taxon>Poales</taxon>
        <taxon>Poaceae</taxon>
        <taxon>PACMAD clade</taxon>
        <taxon>Panicoideae</taxon>
        <taxon>Andropogonodae</taxon>
        <taxon>Andropogoneae</taxon>
        <taxon>Tripsacinae</taxon>
        <taxon>Zea</taxon>
    </lineage>
</organism>
<dbReference type="Pfam" id="PF13639">
    <property type="entry name" value="zf-RING_2"/>
    <property type="match status" value="1"/>
</dbReference>
<dbReference type="ExpressionAtlas" id="A0A1D6N1Y8">
    <property type="expression patterns" value="baseline"/>
</dbReference>
<dbReference type="AlphaFoldDB" id="A0A1D6N1Y8"/>
<dbReference type="eggNOG" id="KOG0800">
    <property type="taxonomic scope" value="Eukaryota"/>
</dbReference>
<dbReference type="GO" id="GO:0016567">
    <property type="term" value="P:protein ubiquitination"/>
    <property type="evidence" value="ECO:0007669"/>
    <property type="project" value="UniProtKB-UniPathway"/>
</dbReference>
<feature type="domain" description="RING-type" evidence="1">
    <location>
        <begin position="281"/>
        <end position="322"/>
    </location>
</feature>
<dbReference type="UniPathway" id="UPA00143"/>
<protein>
    <submittedName>
        <fullName evidence="2">RING-H2 finger protein ATL3C</fullName>
    </submittedName>
</protein>
<gene>
    <name evidence="2" type="ORF">ZEAMMB73_Zm00001d042177</name>
</gene>
<dbReference type="PaxDb" id="4577-AC209381.3_FGP007"/>
<dbReference type="STRING" id="4577.A0A1D6N1Y8"/>
<name>A0A1D6N1Y8_MAIZE</name>
<dbReference type="SUPFAM" id="SSF57850">
    <property type="entry name" value="RING/U-box"/>
    <property type="match status" value="2"/>
</dbReference>
<evidence type="ECO:0000259" key="1">
    <source>
        <dbReference type="PROSITE" id="PS50089"/>
    </source>
</evidence>
<proteinExistence type="predicted"/>
<dbReference type="InterPro" id="IPR001841">
    <property type="entry name" value="Znf_RING"/>
</dbReference>
<dbReference type="PANTHER" id="PTHR45676:SF174">
    <property type="entry name" value="RING-TYPE DOMAIN-CONTAINING PROTEIN"/>
    <property type="match status" value="1"/>
</dbReference>
<dbReference type="EMBL" id="CM007649">
    <property type="protein sequence ID" value="ONM34732.1"/>
    <property type="molecule type" value="Genomic_DNA"/>
</dbReference>
<dbReference type="PANTHER" id="PTHR45676">
    <property type="entry name" value="RING-H2 FINGER PROTEIN ATL51-RELATED"/>
    <property type="match status" value="1"/>
</dbReference>
<dbReference type="Gene3D" id="3.30.40.10">
    <property type="entry name" value="Zinc/RING finger domain, C3HC4 (zinc finger)"/>
    <property type="match status" value="2"/>
</dbReference>
<dbReference type="Pfam" id="PF17123">
    <property type="entry name" value="zf-RING_11"/>
    <property type="match status" value="1"/>
</dbReference>
<dbReference type="InterPro" id="IPR013083">
    <property type="entry name" value="Znf_RING/FYVE/PHD"/>
</dbReference>
<evidence type="ECO:0000313" key="2">
    <source>
        <dbReference type="EMBL" id="ONM34732.1"/>
    </source>
</evidence>
<dbReference type="PROSITE" id="PS50089">
    <property type="entry name" value="ZF_RING_2"/>
    <property type="match status" value="2"/>
</dbReference>
<reference evidence="2" key="1">
    <citation type="submission" date="2015-12" db="EMBL/GenBank/DDBJ databases">
        <title>Update maize B73 reference genome by single molecule sequencing technologies.</title>
        <authorList>
            <consortium name="Maize Genome Sequencing Project"/>
            <person name="Ware D."/>
        </authorList>
    </citation>
    <scope>NUCLEOTIDE SEQUENCE [LARGE SCALE GENOMIC DNA]</scope>
    <source>
        <tissue evidence="2">Seedling</tissue>
    </source>
</reference>
<feature type="domain" description="RING-type" evidence="1">
    <location>
        <begin position="105"/>
        <end position="159"/>
    </location>
</feature>
<accession>A0A1D6N1Y8</accession>
<dbReference type="SMART" id="SM00184">
    <property type="entry name" value="RING"/>
    <property type="match status" value="2"/>
</dbReference>
<dbReference type="InParanoid" id="A0A1D6N1Y8"/>